<feature type="transmembrane region" description="Helical" evidence="6">
    <location>
        <begin position="616"/>
        <end position="634"/>
    </location>
</feature>
<dbReference type="SUPFAM" id="SSF82866">
    <property type="entry name" value="Multidrug efflux transporter AcrB transmembrane domain"/>
    <property type="match status" value="2"/>
</dbReference>
<keyword evidence="4 6" id="KW-1133">Transmembrane helix</keyword>
<dbReference type="PANTHER" id="PTHR33406">
    <property type="entry name" value="MEMBRANE PROTEIN MJ1562-RELATED"/>
    <property type="match status" value="1"/>
</dbReference>
<evidence type="ECO:0000256" key="6">
    <source>
        <dbReference type="SAM" id="Phobius"/>
    </source>
</evidence>
<feature type="transmembrane region" description="Helical" evidence="6">
    <location>
        <begin position="316"/>
        <end position="339"/>
    </location>
</feature>
<accession>W4LSY9</accession>
<feature type="transmembrane region" description="Helical" evidence="6">
    <location>
        <begin position="398"/>
        <end position="428"/>
    </location>
</feature>
<proteinExistence type="predicted"/>
<evidence type="ECO:0000256" key="2">
    <source>
        <dbReference type="ARBA" id="ARBA00022475"/>
    </source>
</evidence>
<dbReference type="AlphaFoldDB" id="W4LSY9"/>
<feature type="domain" description="SSD" evidence="7">
    <location>
        <begin position="248"/>
        <end position="370"/>
    </location>
</feature>
<organism evidence="8 9">
    <name type="scientific">Candidatus Entotheonella gemina</name>
    <dbReference type="NCBI Taxonomy" id="1429439"/>
    <lineage>
        <taxon>Bacteria</taxon>
        <taxon>Pseudomonadati</taxon>
        <taxon>Nitrospinota/Tectimicrobiota group</taxon>
        <taxon>Candidatus Tectimicrobiota</taxon>
        <taxon>Candidatus Entotheonellia</taxon>
        <taxon>Candidatus Entotheonellales</taxon>
        <taxon>Candidatus Entotheonellaceae</taxon>
        <taxon>Candidatus Entotheonella</taxon>
    </lineage>
</organism>
<gene>
    <name evidence="8" type="ORF">ETSY2_38865</name>
</gene>
<sequence length="786" mass="86360">MQRVMGWVTGYPKTTILIVLLVTAGFFVQMKKVRTETNTDAFFPKSHPAILYHYKVEDIFGVRSPMVLGVVDEGPDGIFNPRTLGIIAHLTETLQGLQGIMEDDVDSLSTLKNIEGKGDLLDVRPFMTEVPQTPEAIEALKQAVFRNEIFLGNIVSRDGKAASIFAQYEDGIDKHAMFYTIKEIVDAERKKHPDVQIFFSGRPVMEGLIGVLLKADMGRLFPIVMLVVLVVLFLTFRSVRGVVLPFAVVLASVFWTLGLMGLTGIPFFAITTVMPVILLAMGVADGIHILSAYYDRAYDHPDTPKQQLVMDTMAELWPPVVMTSVTTAIGFSTLGFTSVVPFRAFGFMTAFGILAAMVFSLTVIPAGLTLMSVKVPRAMRKRRERGAELAHSNLAGRFLFWGGWLIGNHTLAVVGIMVLIVLVSFSGWPRIVVDESLSGNFDKGSEVVYADGILNRYFNGTTPLNVVVETENADDIKDPALLQRIDAMQATIEAVPRVGATTSIAEFLKRMNMEMNEGQQARYVIPDSKELAAQYLLLYSLSGDPDDFEDVVEDEYRMANVRVQLTSDHYYHVKPAIAAVNQAIRDHFADGTVKVNLAGQANNSYTVINMVLQNQIQSVVLAIMAVFLLTSLLFRSFVAGAFCALPITVATIINFGVMGYFGVTLGVITAMTANIGIGVGIDYAIHFVYRYRLLGQSHDDPVTVTEHTMVTTGKAIFFNAVVVAAGFAVLIFSLFPLHKNLGILVALNMSTSFIGAMTVLPALLNWIRPSFVYGQKEIPNVRTQTA</sequence>
<feature type="transmembrane region" description="Helical" evidence="6">
    <location>
        <begin position="345"/>
        <end position="373"/>
    </location>
</feature>
<feature type="transmembrane region" description="Helical" evidence="6">
    <location>
        <begin position="243"/>
        <end position="270"/>
    </location>
</feature>
<dbReference type="InterPro" id="IPR004869">
    <property type="entry name" value="MMPL_dom"/>
</dbReference>
<name>W4LSY9_9BACT</name>
<reference evidence="8 9" key="1">
    <citation type="journal article" date="2014" name="Nature">
        <title>An environmental bacterial taxon with a large and distinct metabolic repertoire.</title>
        <authorList>
            <person name="Wilson M.C."/>
            <person name="Mori T."/>
            <person name="Ruckert C."/>
            <person name="Uria A.R."/>
            <person name="Helf M.J."/>
            <person name="Takada K."/>
            <person name="Gernert C."/>
            <person name="Steffens U.A."/>
            <person name="Heycke N."/>
            <person name="Schmitt S."/>
            <person name="Rinke C."/>
            <person name="Helfrich E.J."/>
            <person name="Brachmann A.O."/>
            <person name="Gurgui C."/>
            <person name="Wakimoto T."/>
            <person name="Kracht M."/>
            <person name="Crusemann M."/>
            <person name="Hentschel U."/>
            <person name="Abe I."/>
            <person name="Matsunaga S."/>
            <person name="Kalinowski J."/>
            <person name="Takeyama H."/>
            <person name="Piel J."/>
        </authorList>
    </citation>
    <scope>NUCLEOTIDE SEQUENCE [LARGE SCALE GENOMIC DNA]</scope>
    <source>
        <strain evidence="9">TSY2</strain>
    </source>
</reference>
<dbReference type="PROSITE" id="PS50156">
    <property type="entry name" value="SSD"/>
    <property type="match status" value="2"/>
</dbReference>
<comment type="caution">
    <text evidence="8">The sequence shown here is derived from an EMBL/GenBank/DDBJ whole genome shotgun (WGS) entry which is preliminary data.</text>
</comment>
<dbReference type="InterPro" id="IPR000731">
    <property type="entry name" value="SSD"/>
</dbReference>
<feature type="transmembrane region" description="Helical" evidence="6">
    <location>
        <begin position="667"/>
        <end position="689"/>
    </location>
</feature>
<keyword evidence="3 6" id="KW-0812">Transmembrane</keyword>
<protein>
    <recommendedName>
        <fullName evidence="7">SSD domain-containing protein</fullName>
    </recommendedName>
</protein>
<feature type="transmembrane region" description="Helical" evidence="6">
    <location>
        <begin position="741"/>
        <end position="767"/>
    </location>
</feature>
<dbReference type="GO" id="GO:0005886">
    <property type="term" value="C:plasma membrane"/>
    <property type="evidence" value="ECO:0007669"/>
    <property type="project" value="UniProtKB-SubCell"/>
</dbReference>
<feature type="transmembrane region" description="Helical" evidence="6">
    <location>
        <begin position="217"/>
        <end position="236"/>
    </location>
</feature>
<dbReference type="Pfam" id="PF03176">
    <property type="entry name" value="MMPL"/>
    <property type="match status" value="2"/>
</dbReference>
<dbReference type="HOGENOM" id="CLU_008861_1_1_7"/>
<evidence type="ECO:0000313" key="8">
    <source>
        <dbReference type="EMBL" id="ETX00552.1"/>
    </source>
</evidence>
<feature type="transmembrane region" description="Helical" evidence="6">
    <location>
        <begin position="276"/>
        <end position="295"/>
    </location>
</feature>
<evidence type="ECO:0000313" key="9">
    <source>
        <dbReference type="Proteomes" id="UP000019140"/>
    </source>
</evidence>
<evidence type="ECO:0000259" key="7">
    <source>
        <dbReference type="PROSITE" id="PS50156"/>
    </source>
</evidence>
<feature type="domain" description="SSD" evidence="7">
    <location>
        <begin position="645"/>
        <end position="766"/>
    </location>
</feature>
<evidence type="ECO:0000256" key="4">
    <source>
        <dbReference type="ARBA" id="ARBA00022989"/>
    </source>
</evidence>
<dbReference type="InterPro" id="IPR050545">
    <property type="entry name" value="Mycobact_MmpL"/>
</dbReference>
<keyword evidence="2" id="KW-1003">Cell membrane</keyword>
<evidence type="ECO:0000256" key="5">
    <source>
        <dbReference type="ARBA" id="ARBA00023136"/>
    </source>
</evidence>
<comment type="subcellular location">
    <subcellularLocation>
        <location evidence="1">Cell membrane</location>
        <topology evidence="1">Multi-pass membrane protein</topology>
    </subcellularLocation>
</comment>
<keyword evidence="9" id="KW-1185">Reference proteome</keyword>
<evidence type="ECO:0000256" key="3">
    <source>
        <dbReference type="ARBA" id="ARBA00022692"/>
    </source>
</evidence>
<dbReference type="Proteomes" id="UP000019140">
    <property type="component" value="Unassembled WGS sequence"/>
</dbReference>
<dbReference type="PANTHER" id="PTHR33406:SF12">
    <property type="entry name" value="BLR2997 PROTEIN"/>
    <property type="match status" value="1"/>
</dbReference>
<dbReference type="EMBL" id="AZHX01001717">
    <property type="protein sequence ID" value="ETX00552.1"/>
    <property type="molecule type" value="Genomic_DNA"/>
</dbReference>
<keyword evidence="5 6" id="KW-0472">Membrane</keyword>
<feature type="transmembrane region" description="Helical" evidence="6">
    <location>
        <begin position="641"/>
        <end position="661"/>
    </location>
</feature>
<dbReference type="Gene3D" id="1.20.1640.10">
    <property type="entry name" value="Multidrug efflux transporter AcrB transmembrane domain"/>
    <property type="match status" value="2"/>
</dbReference>
<feature type="transmembrane region" description="Helical" evidence="6">
    <location>
        <begin position="716"/>
        <end position="735"/>
    </location>
</feature>
<evidence type="ECO:0000256" key="1">
    <source>
        <dbReference type="ARBA" id="ARBA00004651"/>
    </source>
</evidence>